<dbReference type="STRING" id="2070753.A0A3A2Z8R5"/>
<dbReference type="Gene3D" id="3.50.50.60">
    <property type="entry name" value="FAD/NAD(P)-binding domain"/>
    <property type="match status" value="1"/>
</dbReference>
<dbReference type="PANTHER" id="PTHR43539">
    <property type="entry name" value="FLAVIN-BINDING MONOOXYGENASE-LIKE PROTEIN (AFU_ORTHOLOGUE AFUA_4G09220)"/>
    <property type="match status" value="1"/>
</dbReference>
<organism evidence="2 3">
    <name type="scientific">Aspergillus sclerotialis</name>
    <dbReference type="NCBI Taxonomy" id="2070753"/>
    <lineage>
        <taxon>Eukaryota</taxon>
        <taxon>Fungi</taxon>
        <taxon>Dikarya</taxon>
        <taxon>Ascomycota</taxon>
        <taxon>Pezizomycotina</taxon>
        <taxon>Eurotiomycetes</taxon>
        <taxon>Eurotiomycetidae</taxon>
        <taxon>Eurotiales</taxon>
        <taxon>Aspergillaceae</taxon>
        <taxon>Aspergillus</taxon>
        <taxon>Aspergillus subgen. Polypaecilum</taxon>
    </lineage>
</organism>
<proteinExistence type="predicted"/>
<dbReference type="EMBL" id="MVGC01000422">
    <property type="protein sequence ID" value="RJE19306.1"/>
    <property type="molecule type" value="Genomic_DNA"/>
</dbReference>
<dbReference type="PANTHER" id="PTHR43539:SF24">
    <property type="entry name" value="FAD_NAD(P)-BINDING DOMAIN-CONTAINING PROTEIN-RELATED"/>
    <property type="match status" value="1"/>
</dbReference>
<dbReference type="SUPFAM" id="SSF51905">
    <property type="entry name" value="FAD/NAD(P)-binding domain"/>
    <property type="match status" value="2"/>
</dbReference>
<keyword evidence="1" id="KW-0560">Oxidoreductase</keyword>
<dbReference type="InterPro" id="IPR050982">
    <property type="entry name" value="Auxin_biosynth/cation_transpt"/>
</dbReference>
<dbReference type="GO" id="GO:0050660">
    <property type="term" value="F:flavin adenine dinucleotide binding"/>
    <property type="evidence" value="ECO:0007669"/>
    <property type="project" value="TreeGrafter"/>
</dbReference>
<gene>
    <name evidence="2" type="ORF">PHISCL_08363</name>
</gene>
<evidence type="ECO:0000313" key="2">
    <source>
        <dbReference type="EMBL" id="RJE19306.1"/>
    </source>
</evidence>
<evidence type="ECO:0000256" key="1">
    <source>
        <dbReference type="ARBA" id="ARBA00023002"/>
    </source>
</evidence>
<dbReference type="GO" id="GO:0004497">
    <property type="term" value="F:monooxygenase activity"/>
    <property type="evidence" value="ECO:0007669"/>
    <property type="project" value="UniProtKB-KW"/>
</dbReference>
<dbReference type="PRINTS" id="PR00411">
    <property type="entry name" value="PNDRDTASEI"/>
</dbReference>
<dbReference type="InterPro" id="IPR036188">
    <property type="entry name" value="FAD/NAD-bd_sf"/>
</dbReference>
<name>A0A3A2Z8R5_9EURO</name>
<reference evidence="3" key="1">
    <citation type="submission" date="2017-02" db="EMBL/GenBank/DDBJ databases">
        <authorList>
            <person name="Tafer H."/>
            <person name="Lopandic K."/>
        </authorList>
    </citation>
    <scope>NUCLEOTIDE SEQUENCE [LARGE SCALE GENOMIC DNA]</scope>
    <source>
        <strain evidence="3">CBS 366.77</strain>
    </source>
</reference>
<keyword evidence="2" id="KW-0503">Monooxygenase</keyword>
<dbReference type="OrthoDB" id="74360at2759"/>
<keyword evidence="3" id="KW-1185">Reference proteome</keyword>
<evidence type="ECO:0000313" key="3">
    <source>
        <dbReference type="Proteomes" id="UP000266188"/>
    </source>
</evidence>
<dbReference type="Pfam" id="PF13738">
    <property type="entry name" value="Pyr_redox_3"/>
    <property type="match status" value="1"/>
</dbReference>
<accession>A0A3A2Z8R5</accession>
<protein>
    <submittedName>
        <fullName evidence="2">Monooxygenase</fullName>
    </submittedName>
</protein>
<dbReference type="AlphaFoldDB" id="A0A3A2Z8R5"/>
<comment type="caution">
    <text evidence="2">The sequence shown here is derived from an EMBL/GenBank/DDBJ whole genome shotgun (WGS) entry which is preliminary data.</text>
</comment>
<dbReference type="Proteomes" id="UP000266188">
    <property type="component" value="Unassembled WGS sequence"/>
</dbReference>
<sequence length="617" mass="69022">MTLAQKNHIIQLPVTTFDPRSIDPREIAQAWLTSLENALATNSSLSGLFHEESWWRDMVALDWNLRTIQNLPRIQDFIRLRQPHAQLSNFRLQHEGKFQPKLEKVLDSLSWISSMFLFDTRVGRGAGVLRLTRNEDGAWKAYSVYTSLQELKKFPEPLGGRRAEGTIESMPGGLERGNWAERRERQVNFVDEEPTTLIVGAGQAGLNTAARLQSLGVSCLIVDRNERVGDNWRKRYRTLVTHDPAEFTHMAYLPFPKNWPQFTPKDKLGDWFEAYANIMELNVWMKTNIKSATYDDAKSEWAVNLTRHDGSNRTLRPRHIVWCTGHSGEPKIPRFDGQEQFKGTIYHGSQHGDASQHNVKGKKVVVVGSGNSGHDIAQNFYENGADVTMLQRSGTYVITADKGVFMMHEGLHEDHGPPTEQADIISESLPFPVQFALATHFTKRAAAAEKSTLDGLRKAGFELDFGIDGAGIARAYYTNGGGYYIDVGCSQLIIDGKIKLRRSPEGIARFTRDGLVLKDGGSLDADIVVLATGYDNMRTTVRKVLGNKVADRCGDVWNLDGEGELNSIYRPSGHPGFWFMGGNLALCRIYSKFLALQIKGIEAGLVSQNDGSVRARL</sequence>